<dbReference type="InterPro" id="IPR001279">
    <property type="entry name" value="Metallo-B-lactamas"/>
</dbReference>
<name>A0A6A8DGG8_9BACI</name>
<comment type="caution">
    <text evidence="2">The sequence shown here is derived from an EMBL/GenBank/DDBJ whole genome shotgun (WGS) entry which is preliminary data.</text>
</comment>
<reference evidence="2" key="1">
    <citation type="submission" date="2019-11" db="EMBL/GenBank/DDBJ databases">
        <authorList>
            <person name="Li J."/>
        </authorList>
    </citation>
    <scope>NUCLEOTIDE SEQUENCE</scope>
    <source>
        <strain evidence="2">B6B</strain>
    </source>
</reference>
<dbReference type="Gene3D" id="3.60.15.10">
    <property type="entry name" value="Ribonuclease Z/Hydroxyacylglutathione hydrolase-like"/>
    <property type="match status" value="1"/>
</dbReference>
<dbReference type="InterPro" id="IPR050855">
    <property type="entry name" value="NDM-1-like"/>
</dbReference>
<dbReference type="Proteomes" id="UP000799092">
    <property type="component" value="Unassembled WGS sequence"/>
</dbReference>
<dbReference type="SUPFAM" id="SSF56281">
    <property type="entry name" value="Metallo-hydrolase/oxidoreductase"/>
    <property type="match status" value="1"/>
</dbReference>
<protein>
    <submittedName>
        <fullName evidence="2">MBL fold metallo-hydrolase</fullName>
    </submittedName>
</protein>
<evidence type="ECO:0000259" key="1">
    <source>
        <dbReference type="SMART" id="SM00849"/>
    </source>
</evidence>
<evidence type="ECO:0000313" key="3">
    <source>
        <dbReference type="Proteomes" id="UP000799092"/>
    </source>
</evidence>
<sequence>MGLNVAPDIYCYTDQIVNLVFIGTKDSFVLVDAGMPRSSTEIIQQAEDHFGNNASPKAIILTHGHFDHVGSIIDLVKTWDVPVFAHDLELPYLTGKASYPEGDPSVDGGLVAKMSPFFPNHGINLENHVQPLPKDGTIPGMDGWRWIHTPGHTKGHVSLFRDADRSLIVGDAFVTVKQESLYKVITQQQEISGPPKYFTTNWDAAWNSVKELNKLEPEIAVTGHGHPMEGVFLREELQKLADHFDTIAIPEKGKFVH</sequence>
<dbReference type="EMBL" id="WJNG01000018">
    <property type="protein sequence ID" value="MRH44754.1"/>
    <property type="molecule type" value="Genomic_DNA"/>
</dbReference>
<dbReference type="SMART" id="SM00849">
    <property type="entry name" value="Lactamase_B"/>
    <property type="match status" value="1"/>
</dbReference>
<feature type="domain" description="Metallo-beta-lactamase" evidence="1">
    <location>
        <begin position="16"/>
        <end position="224"/>
    </location>
</feature>
<dbReference type="GO" id="GO:0016787">
    <property type="term" value="F:hydrolase activity"/>
    <property type="evidence" value="ECO:0007669"/>
    <property type="project" value="UniProtKB-KW"/>
</dbReference>
<dbReference type="OrthoDB" id="9802248at2"/>
<dbReference type="InterPro" id="IPR036866">
    <property type="entry name" value="RibonucZ/Hydroxyglut_hydro"/>
</dbReference>
<evidence type="ECO:0000313" key="2">
    <source>
        <dbReference type="EMBL" id="MRH44754.1"/>
    </source>
</evidence>
<dbReference type="PANTHER" id="PTHR42951">
    <property type="entry name" value="METALLO-BETA-LACTAMASE DOMAIN-CONTAINING"/>
    <property type="match status" value="1"/>
</dbReference>
<gene>
    <name evidence="2" type="ORF">GH741_19070</name>
</gene>
<proteinExistence type="predicted"/>
<dbReference type="AlphaFoldDB" id="A0A6A8DGG8"/>
<dbReference type="CDD" id="cd07721">
    <property type="entry name" value="yflN-like_MBL-fold"/>
    <property type="match status" value="1"/>
</dbReference>
<accession>A0A6A8DGG8</accession>
<dbReference type="Pfam" id="PF00753">
    <property type="entry name" value="Lactamase_B"/>
    <property type="match status" value="1"/>
</dbReference>
<keyword evidence="2" id="KW-0378">Hydrolase</keyword>
<keyword evidence="3" id="KW-1185">Reference proteome</keyword>
<dbReference type="PANTHER" id="PTHR42951:SF17">
    <property type="entry name" value="METALLO-BETA-LACTAMASE DOMAIN-CONTAINING PROTEIN"/>
    <property type="match status" value="1"/>
</dbReference>
<organism evidence="2 3">
    <name type="scientific">Aquibacillus halophilus</name>
    <dbReference type="NCBI Taxonomy" id="930132"/>
    <lineage>
        <taxon>Bacteria</taxon>
        <taxon>Bacillati</taxon>
        <taxon>Bacillota</taxon>
        <taxon>Bacilli</taxon>
        <taxon>Bacillales</taxon>
        <taxon>Bacillaceae</taxon>
        <taxon>Aquibacillus</taxon>
    </lineage>
</organism>